<keyword evidence="4 7" id="KW-0418">Kinase</keyword>
<dbReference type="PANTHER" id="PTHR23117:SF13">
    <property type="entry name" value="GUANYLATE KINASE"/>
    <property type="match status" value="1"/>
</dbReference>
<dbReference type="InterPro" id="IPR008144">
    <property type="entry name" value="Guanylate_kin-like_dom"/>
</dbReference>
<accession>A0A7W8H901</accession>
<proteinExistence type="inferred from homology"/>
<dbReference type="EMBL" id="JACHFW010000003">
    <property type="protein sequence ID" value="MBB5264004.1"/>
    <property type="molecule type" value="Genomic_DNA"/>
</dbReference>
<sequence>MSKIFCVMGKSASGKDSVFKKLAADPGLGLRTVVPYTTRPIREGERDGVEYYFTDERHFQDLKQSGKIIEDRAYHTVHGLWRYFTADDGQICLSPENNYIIIGTLEAYRQMLNYFGPDIMRPVYVEVEDGQRLLRALKREQFQTKPRYAEMCRRFLADCEDFSEEKIGDCGIIKRYANIELEQCVRQIKADIEEEIKKG</sequence>
<dbReference type="AlphaFoldDB" id="A0A7W8H901"/>
<evidence type="ECO:0000313" key="7">
    <source>
        <dbReference type="EMBL" id="MBB5264004.1"/>
    </source>
</evidence>
<dbReference type="SUPFAM" id="SSF52540">
    <property type="entry name" value="P-loop containing nucleoside triphosphate hydrolases"/>
    <property type="match status" value="1"/>
</dbReference>
<dbReference type="PROSITE" id="PS00856">
    <property type="entry name" value="GUANYLATE_KINASE_1"/>
    <property type="match status" value="1"/>
</dbReference>
<dbReference type="PANTHER" id="PTHR23117">
    <property type="entry name" value="GUANYLATE KINASE-RELATED"/>
    <property type="match status" value="1"/>
</dbReference>
<evidence type="ECO:0000313" key="8">
    <source>
        <dbReference type="Proteomes" id="UP000543642"/>
    </source>
</evidence>
<dbReference type="InterPro" id="IPR020590">
    <property type="entry name" value="Guanylate_kinase_CS"/>
</dbReference>
<dbReference type="RefSeq" id="WP_183772326.1">
    <property type="nucleotide sequence ID" value="NZ_JACHFW010000003.1"/>
</dbReference>
<name>A0A7W8H901_9FIRM</name>
<protein>
    <submittedName>
        <fullName evidence="7">Guanylate kinase</fullName>
    </submittedName>
</protein>
<evidence type="ECO:0000256" key="3">
    <source>
        <dbReference type="ARBA" id="ARBA00022679"/>
    </source>
</evidence>
<reference evidence="7 8" key="1">
    <citation type="submission" date="2020-08" db="EMBL/GenBank/DDBJ databases">
        <title>Genomic Encyclopedia of Type Strains, Phase IV (KMG-IV): sequencing the most valuable type-strain genomes for metagenomic binning, comparative biology and taxonomic classification.</title>
        <authorList>
            <person name="Goeker M."/>
        </authorList>
    </citation>
    <scope>NUCLEOTIDE SEQUENCE [LARGE SCALE GENOMIC DNA]</scope>
    <source>
        <strain evidence="7 8">DSM 106146</strain>
    </source>
</reference>
<comment type="catalytic activity">
    <reaction evidence="5">
        <text>GMP + ATP = GDP + ADP</text>
        <dbReference type="Rhea" id="RHEA:20780"/>
        <dbReference type="ChEBI" id="CHEBI:30616"/>
        <dbReference type="ChEBI" id="CHEBI:58115"/>
        <dbReference type="ChEBI" id="CHEBI:58189"/>
        <dbReference type="ChEBI" id="CHEBI:456216"/>
        <dbReference type="EC" id="2.7.4.8"/>
    </reaction>
</comment>
<evidence type="ECO:0000256" key="1">
    <source>
        <dbReference type="ARBA" id="ARBA00003531"/>
    </source>
</evidence>
<evidence type="ECO:0000256" key="2">
    <source>
        <dbReference type="ARBA" id="ARBA00005790"/>
    </source>
</evidence>
<dbReference type="InterPro" id="IPR008145">
    <property type="entry name" value="GK/Ca_channel_bsu"/>
</dbReference>
<dbReference type="Pfam" id="PF00625">
    <property type="entry name" value="Guanylate_kin"/>
    <property type="match status" value="1"/>
</dbReference>
<organism evidence="7 8">
    <name type="scientific">Catenibacillus scindens</name>
    <dbReference type="NCBI Taxonomy" id="673271"/>
    <lineage>
        <taxon>Bacteria</taxon>
        <taxon>Bacillati</taxon>
        <taxon>Bacillota</taxon>
        <taxon>Clostridia</taxon>
        <taxon>Lachnospirales</taxon>
        <taxon>Lachnospiraceae</taxon>
        <taxon>Catenibacillus</taxon>
    </lineage>
</organism>
<dbReference type="GO" id="GO:0004385">
    <property type="term" value="F:GMP kinase activity"/>
    <property type="evidence" value="ECO:0007669"/>
    <property type="project" value="UniProtKB-EC"/>
</dbReference>
<keyword evidence="8" id="KW-1185">Reference proteome</keyword>
<dbReference type="SMART" id="SM00072">
    <property type="entry name" value="GuKc"/>
    <property type="match status" value="1"/>
</dbReference>
<comment type="function">
    <text evidence="1">Essential for recycling GMP and indirectly, cGMP.</text>
</comment>
<dbReference type="GO" id="GO:0005829">
    <property type="term" value="C:cytosol"/>
    <property type="evidence" value="ECO:0007669"/>
    <property type="project" value="TreeGrafter"/>
</dbReference>
<evidence type="ECO:0000256" key="4">
    <source>
        <dbReference type="ARBA" id="ARBA00022777"/>
    </source>
</evidence>
<gene>
    <name evidence="7" type="ORF">HNP82_001109</name>
</gene>
<keyword evidence="3" id="KW-0808">Transferase</keyword>
<dbReference type="Proteomes" id="UP000543642">
    <property type="component" value="Unassembled WGS sequence"/>
</dbReference>
<dbReference type="Gene3D" id="3.40.50.300">
    <property type="entry name" value="P-loop containing nucleotide triphosphate hydrolases"/>
    <property type="match status" value="1"/>
</dbReference>
<comment type="caution">
    <text evidence="7">The sequence shown here is derived from an EMBL/GenBank/DDBJ whole genome shotgun (WGS) entry which is preliminary data.</text>
</comment>
<dbReference type="InterPro" id="IPR027417">
    <property type="entry name" value="P-loop_NTPase"/>
</dbReference>
<feature type="domain" description="Guanylate kinase-like" evidence="6">
    <location>
        <begin position="2"/>
        <end position="193"/>
    </location>
</feature>
<dbReference type="PROSITE" id="PS50052">
    <property type="entry name" value="GUANYLATE_KINASE_2"/>
    <property type="match status" value="1"/>
</dbReference>
<comment type="similarity">
    <text evidence="2">Belongs to the guanylate kinase family.</text>
</comment>
<evidence type="ECO:0000256" key="5">
    <source>
        <dbReference type="ARBA" id="ARBA00048594"/>
    </source>
</evidence>
<evidence type="ECO:0000259" key="6">
    <source>
        <dbReference type="PROSITE" id="PS50052"/>
    </source>
</evidence>